<protein>
    <recommendedName>
        <fullName evidence="10">Cyclic GMP-AMP synthase</fullName>
    </recommendedName>
</protein>
<keyword evidence="7" id="KW-0546">Nucleotide metabolism</keyword>
<evidence type="ECO:0000256" key="7">
    <source>
        <dbReference type="ARBA" id="ARBA00023080"/>
    </source>
</evidence>
<name>A0ABM9ITB1_RALPI</name>
<evidence type="ECO:0000313" key="16">
    <source>
        <dbReference type="Proteomes" id="UP001189303"/>
    </source>
</evidence>
<evidence type="ECO:0000256" key="6">
    <source>
        <dbReference type="ARBA" id="ARBA00022842"/>
    </source>
</evidence>
<dbReference type="Pfam" id="PF21713">
    <property type="entry name" value="DncV_C"/>
    <property type="match status" value="1"/>
</dbReference>
<evidence type="ECO:0000256" key="1">
    <source>
        <dbReference type="ARBA" id="ARBA00022679"/>
    </source>
</evidence>
<feature type="domain" description="Cyclic GMP-AMP synthase DncV-like nucleotidyltransferase" evidence="13">
    <location>
        <begin position="62"/>
        <end position="154"/>
    </location>
</feature>
<dbReference type="EMBL" id="CATWFT010000018">
    <property type="protein sequence ID" value="CAJ0730222.1"/>
    <property type="molecule type" value="Genomic_DNA"/>
</dbReference>
<evidence type="ECO:0000313" key="15">
    <source>
        <dbReference type="EMBL" id="CAJ0730222.1"/>
    </source>
</evidence>
<sequence>MLKLNRLLHSSVKNGTFGHNITVSPEQRKFLVSCKNKIREHLRPAIEKVSTTTLGMDRQVTPRFRTQGSWAYETCVHPCTLPPQEIDWDYGVYLPITVWEENGPPIDMAQAYFALVEQLLKDLCKNEGWTLDTSKDTCIRINVAAWAHIDVPLYAASEEEFKKVTEVRLVEAAALRKGFANDSANFAEDAAFGDLVGQTWDEMEGIVLATRSGEWIPSDPNDVAKWFKDRVQEHGPQLLRVCRFLKAWRDYRWAEKGPTSVSIMIAVAQSFTPVSGRDDLALELAAHSLAKALLADIREPGIDNGEDDFNKRLSEKERLEASALAQALANSMREAREQNLVQAERAILILQGQLGNRLPNQPSWVDADSSGEDIRRVPAASVPPPVVPATNAG</sequence>
<proteinExistence type="predicted"/>
<reference evidence="15 16" key="1">
    <citation type="submission" date="2023-07" db="EMBL/GenBank/DDBJ databases">
        <authorList>
            <person name="Peeters C."/>
        </authorList>
    </citation>
    <scope>NUCLEOTIDE SEQUENCE [LARGE SCALE GENOMIC DNA]</scope>
    <source>
        <strain evidence="15 16">R-38712</strain>
    </source>
</reference>
<feature type="domain" description="Cyclic GMP-AMP synthase C-terminal" evidence="14">
    <location>
        <begin position="235"/>
        <end position="362"/>
    </location>
</feature>
<accession>A0ABM9ITB1</accession>
<dbReference type="Proteomes" id="UP001189303">
    <property type="component" value="Unassembled WGS sequence"/>
</dbReference>
<keyword evidence="2" id="KW-0548">Nucleotidyltransferase</keyword>
<evidence type="ECO:0000259" key="13">
    <source>
        <dbReference type="Pfam" id="PF21654"/>
    </source>
</evidence>
<gene>
    <name evidence="15" type="ORF">R38712_04310</name>
</gene>
<evidence type="ECO:0000256" key="5">
    <source>
        <dbReference type="ARBA" id="ARBA00022840"/>
    </source>
</evidence>
<evidence type="ECO:0000256" key="9">
    <source>
        <dbReference type="ARBA" id="ARBA00023134"/>
    </source>
</evidence>
<dbReference type="RefSeq" id="WP_103518867.1">
    <property type="nucleotide sequence ID" value="NZ_CATWFT010000018.1"/>
</dbReference>
<evidence type="ECO:0000256" key="11">
    <source>
        <dbReference type="ARBA" id="ARBA00048304"/>
    </source>
</evidence>
<evidence type="ECO:0000256" key="12">
    <source>
        <dbReference type="SAM" id="MobiDB-lite"/>
    </source>
</evidence>
<evidence type="ECO:0000256" key="10">
    <source>
        <dbReference type="ARBA" id="ARBA00044145"/>
    </source>
</evidence>
<dbReference type="NCBIfam" id="NF041078">
    <property type="entry name" value="cGAS"/>
    <property type="match status" value="1"/>
</dbReference>
<evidence type="ECO:0000256" key="2">
    <source>
        <dbReference type="ARBA" id="ARBA00022695"/>
    </source>
</evidence>
<feature type="region of interest" description="Disordered" evidence="12">
    <location>
        <begin position="359"/>
        <end position="393"/>
    </location>
</feature>
<dbReference type="InterPro" id="IPR048445">
    <property type="entry name" value="DncV-like_NTFase"/>
</dbReference>
<evidence type="ECO:0000259" key="14">
    <source>
        <dbReference type="Pfam" id="PF21713"/>
    </source>
</evidence>
<keyword evidence="16" id="KW-1185">Reference proteome</keyword>
<keyword evidence="4" id="KW-0547">Nucleotide-binding</keyword>
<dbReference type="InterPro" id="IPR047805">
    <property type="entry name" value="GAMP_synthase"/>
</dbReference>
<keyword evidence="8" id="KW-0051">Antiviral defense</keyword>
<keyword evidence="1" id="KW-0808">Transferase</keyword>
<comment type="caution">
    <text evidence="15">The sequence shown here is derived from an EMBL/GenBank/DDBJ whole genome shotgun (WGS) entry which is preliminary data.</text>
</comment>
<dbReference type="Pfam" id="PF21654">
    <property type="entry name" value="DncV-like_NTFase"/>
    <property type="match status" value="1"/>
</dbReference>
<keyword evidence="9" id="KW-0342">GTP-binding</keyword>
<organism evidence="15 16">
    <name type="scientific">Ralstonia pickettii</name>
    <name type="common">Burkholderia pickettii</name>
    <dbReference type="NCBI Taxonomy" id="329"/>
    <lineage>
        <taxon>Bacteria</taxon>
        <taxon>Pseudomonadati</taxon>
        <taxon>Pseudomonadota</taxon>
        <taxon>Betaproteobacteria</taxon>
        <taxon>Burkholderiales</taxon>
        <taxon>Burkholderiaceae</taxon>
        <taxon>Ralstonia</taxon>
    </lineage>
</organism>
<evidence type="ECO:0000256" key="8">
    <source>
        <dbReference type="ARBA" id="ARBA00023118"/>
    </source>
</evidence>
<keyword evidence="3" id="KW-0479">Metal-binding</keyword>
<evidence type="ECO:0000256" key="3">
    <source>
        <dbReference type="ARBA" id="ARBA00022723"/>
    </source>
</evidence>
<dbReference type="InterPro" id="IPR048446">
    <property type="entry name" value="DncV_C"/>
</dbReference>
<evidence type="ECO:0000256" key="4">
    <source>
        <dbReference type="ARBA" id="ARBA00022741"/>
    </source>
</evidence>
<comment type="catalytic activity">
    <reaction evidence="11">
        <text>GTP + ATP = 3',3'-cGAMP + 2 diphosphate</text>
        <dbReference type="Rhea" id="RHEA:35647"/>
        <dbReference type="ChEBI" id="CHEBI:30616"/>
        <dbReference type="ChEBI" id="CHEBI:33019"/>
        <dbReference type="ChEBI" id="CHEBI:37565"/>
        <dbReference type="ChEBI" id="CHEBI:71501"/>
    </reaction>
    <physiologicalReaction direction="left-to-right" evidence="11">
        <dbReference type="Rhea" id="RHEA:35648"/>
    </physiologicalReaction>
</comment>
<keyword evidence="5" id="KW-0067">ATP-binding</keyword>
<keyword evidence="6" id="KW-0460">Magnesium</keyword>